<dbReference type="EMBL" id="LN650648">
    <property type="protein sequence ID" value="CEI72071.1"/>
    <property type="molecule type" value="Genomic_DNA"/>
</dbReference>
<gene>
    <name evidence="2" type="ORF">FRIFI_0524</name>
</gene>
<dbReference type="KEGG" id="rhom:FRIFI_0524"/>
<dbReference type="NCBIfam" id="TIGR00426">
    <property type="entry name" value="competence protein ComEA helix-hairpin-helix repeat region"/>
    <property type="match status" value="1"/>
</dbReference>
<dbReference type="RefSeq" id="WP_207733495.1">
    <property type="nucleotide sequence ID" value="NZ_JAKNTL010000003.1"/>
</dbReference>
<dbReference type="InterPro" id="IPR003583">
    <property type="entry name" value="Hlx-hairpin-Hlx_DNA-bd_motif"/>
</dbReference>
<feature type="domain" description="Helix-hairpin-helix DNA-binding motif class 1" evidence="1">
    <location>
        <begin position="167"/>
        <end position="186"/>
    </location>
</feature>
<dbReference type="GO" id="GO:0015627">
    <property type="term" value="C:type II protein secretion system complex"/>
    <property type="evidence" value="ECO:0007669"/>
    <property type="project" value="TreeGrafter"/>
</dbReference>
<evidence type="ECO:0000313" key="3">
    <source>
        <dbReference type="Proteomes" id="UP000245695"/>
    </source>
</evidence>
<dbReference type="Proteomes" id="UP000245695">
    <property type="component" value="Chromosome 1"/>
</dbReference>
<dbReference type="Pfam" id="PF10531">
    <property type="entry name" value="SLBB"/>
    <property type="match status" value="1"/>
</dbReference>
<dbReference type="AlphaFoldDB" id="A0A2P2BNX5"/>
<proteinExistence type="predicted"/>
<dbReference type="InterPro" id="IPR010994">
    <property type="entry name" value="RuvA_2-like"/>
</dbReference>
<dbReference type="Pfam" id="PF12836">
    <property type="entry name" value="HHH_3"/>
    <property type="match status" value="1"/>
</dbReference>
<dbReference type="InterPro" id="IPR004509">
    <property type="entry name" value="Competence_ComEA_HhH"/>
</dbReference>
<feature type="domain" description="Helix-hairpin-helix DNA-binding motif class 1" evidence="1">
    <location>
        <begin position="197"/>
        <end position="216"/>
    </location>
</feature>
<reference evidence="2 3" key="1">
    <citation type="submission" date="2014-09" db="EMBL/GenBank/DDBJ databases">
        <authorList>
            <person name="Hornung B.V."/>
        </authorList>
    </citation>
    <scope>NUCLEOTIDE SEQUENCE [LARGE SCALE GENOMIC DNA]</scope>
    <source>
        <strain evidence="2 3">FRIFI</strain>
    </source>
</reference>
<dbReference type="GO" id="GO:0006281">
    <property type="term" value="P:DNA repair"/>
    <property type="evidence" value="ECO:0007669"/>
    <property type="project" value="InterPro"/>
</dbReference>
<keyword evidence="3" id="KW-1185">Reference proteome</keyword>
<dbReference type="SUPFAM" id="SSF47781">
    <property type="entry name" value="RuvA domain 2-like"/>
    <property type="match status" value="1"/>
</dbReference>
<protein>
    <submittedName>
        <fullName evidence="2">Competence protein ComEA</fullName>
    </submittedName>
</protein>
<dbReference type="PANTHER" id="PTHR21180:SF32">
    <property type="entry name" value="ENDONUCLEASE_EXONUCLEASE_PHOSPHATASE FAMILY DOMAIN-CONTAINING PROTEIN 1"/>
    <property type="match status" value="1"/>
</dbReference>
<dbReference type="PANTHER" id="PTHR21180">
    <property type="entry name" value="ENDONUCLEASE/EXONUCLEASE/PHOSPHATASE FAMILY DOMAIN-CONTAINING PROTEIN 1"/>
    <property type="match status" value="1"/>
</dbReference>
<dbReference type="InterPro" id="IPR051675">
    <property type="entry name" value="Endo/Exo/Phosphatase_dom_1"/>
</dbReference>
<dbReference type="SMART" id="SM00278">
    <property type="entry name" value="HhH1"/>
    <property type="match status" value="2"/>
</dbReference>
<dbReference type="GO" id="GO:0015628">
    <property type="term" value="P:protein secretion by the type II secretion system"/>
    <property type="evidence" value="ECO:0007669"/>
    <property type="project" value="TreeGrafter"/>
</dbReference>
<dbReference type="GO" id="GO:0003677">
    <property type="term" value="F:DNA binding"/>
    <property type="evidence" value="ECO:0007669"/>
    <property type="project" value="InterPro"/>
</dbReference>
<accession>A0A2P2BNX5</accession>
<evidence type="ECO:0000313" key="2">
    <source>
        <dbReference type="EMBL" id="CEI72071.1"/>
    </source>
</evidence>
<dbReference type="Gene3D" id="1.10.150.280">
    <property type="entry name" value="AF1531-like domain"/>
    <property type="match status" value="1"/>
</dbReference>
<organism evidence="2 3">
    <name type="scientific">Romboutsia hominis</name>
    <dbReference type="NCBI Taxonomy" id="1507512"/>
    <lineage>
        <taxon>Bacteria</taxon>
        <taxon>Bacillati</taxon>
        <taxon>Bacillota</taxon>
        <taxon>Clostridia</taxon>
        <taxon>Peptostreptococcales</taxon>
        <taxon>Peptostreptococcaceae</taxon>
        <taxon>Romboutsia</taxon>
    </lineage>
</organism>
<evidence type="ECO:0000259" key="1">
    <source>
        <dbReference type="SMART" id="SM00278"/>
    </source>
</evidence>
<dbReference type="InterPro" id="IPR019554">
    <property type="entry name" value="Soluble_ligand-bd"/>
</dbReference>
<sequence length="220" mass="24901">MNKQKKVAIVILITVFSISATIINRGLKVRDNVYVVSKSEKEETKNLKYDEQMDKDKILEKTANKNDINENKSKEIRIFISGEVKNPGVVTIENSKRLIDAIDLLGGFTEEADLNKINLAMTIEDEMHYIIPKIGEEINNNNENVTQNNTKSQEDNSKININIANVSDLDKLPGVGEATANKILNYREEKGQFKSIEEIKNVNGIGDKKYEDIKDMITIE</sequence>
<name>A0A2P2BNX5_9FIRM</name>